<dbReference type="AlphaFoldDB" id="A0A4P9XTH2"/>
<evidence type="ECO:0000313" key="5">
    <source>
        <dbReference type="EMBL" id="RKP09292.1"/>
    </source>
</evidence>
<dbReference type="SUPFAM" id="SSF117281">
    <property type="entry name" value="Kelch motif"/>
    <property type="match status" value="1"/>
</dbReference>
<keyword evidence="3" id="KW-0812">Transmembrane</keyword>
<dbReference type="Pfam" id="PF01344">
    <property type="entry name" value="Kelch_1"/>
    <property type="match status" value="1"/>
</dbReference>
<evidence type="ECO:0000256" key="1">
    <source>
        <dbReference type="ARBA" id="ARBA00022441"/>
    </source>
</evidence>
<evidence type="ECO:0000313" key="6">
    <source>
        <dbReference type="Proteomes" id="UP000271241"/>
    </source>
</evidence>
<keyword evidence="4" id="KW-0732">Signal</keyword>
<keyword evidence="3" id="KW-0472">Membrane</keyword>
<gene>
    <name evidence="5" type="ORF">THASP1DRAFT_22848</name>
</gene>
<evidence type="ECO:0000256" key="3">
    <source>
        <dbReference type="SAM" id="Phobius"/>
    </source>
</evidence>
<dbReference type="EMBL" id="KZ992525">
    <property type="protein sequence ID" value="RKP09292.1"/>
    <property type="molecule type" value="Genomic_DNA"/>
</dbReference>
<dbReference type="OrthoDB" id="432528at2759"/>
<dbReference type="STRING" id="78915.A0A4P9XTH2"/>
<keyword evidence="3" id="KW-1133">Transmembrane helix</keyword>
<dbReference type="Pfam" id="PF24681">
    <property type="entry name" value="Kelch_KLHDC2_KLHL20_DRC7"/>
    <property type="match status" value="1"/>
</dbReference>
<evidence type="ECO:0000256" key="2">
    <source>
        <dbReference type="ARBA" id="ARBA00022737"/>
    </source>
</evidence>
<dbReference type="Gene3D" id="2.120.10.80">
    <property type="entry name" value="Kelch-type beta propeller"/>
    <property type="match status" value="2"/>
</dbReference>
<feature type="chain" id="PRO_5020352749" description="Galactose oxidase" evidence="4">
    <location>
        <begin position="20"/>
        <end position="553"/>
    </location>
</feature>
<dbReference type="PANTHER" id="PTHR46093">
    <property type="entry name" value="ACYL-COA-BINDING DOMAIN-CONTAINING PROTEIN 5"/>
    <property type="match status" value="1"/>
</dbReference>
<keyword evidence="6" id="KW-1185">Reference proteome</keyword>
<accession>A0A4P9XTH2</accession>
<evidence type="ECO:0008006" key="7">
    <source>
        <dbReference type="Google" id="ProtNLM"/>
    </source>
</evidence>
<sequence length="553" mass="58799">MRFSLGLALAATASWMASGQSTAPKPRWGHSAALLGSSLYIVGGRSGTSGSKSPLASDNFVVSIDTSQSFNTESPPWIFISTPGDKPNPVTNGALQADASHKRLMLFGGDLDGHEGPSDAVWTFNPVQRTWKLESRKEGPEPRRAGAAVASDGTYIYTYGGVDGEDKSQPEVFDDMYKLSKNSFKWSKCKNATGANSALSQHTLSYVVKQKKFVSIGGANNASLASMNKINWYNPEKDTWGTSTARGSIPLPRRAHSSVVVGERIIVFGGCSFNYSTFYNDVAVLDTTTFTWSKPTVKNAPEGRYEHSATMVGNYMIVAFGFLKGNKGDGNVYALNTKTWAFESNFPKSGGSSGTLPDSQPDSQLSEGLGAGTIAGIVLACITVPVLIGVTALFYVRRSRAKKQAQLEILSGQKNAAMLDTSQSGIYSSAFAASRRPTLPATGDAAPPFNPLTLVAASQQQPTAPGTQRPLSPPVPPTMSFTDGLSRLAPLPSSFIATASNLSTTLGMHSAGPLNVDDEAQETRLQTLARENNVYTTVVPKQELRIANPDSGP</sequence>
<keyword evidence="2" id="KW-0677">Repeat</keyword>
<dbReference type="InterPro" id="IPR006652">
    <property type="entry name" value="Kelch_1"/>
</dbReference>
<name>A0A4P9XTH2_9FUNG</name>
<dbReference type="InterPro" id="IPR015915">
    <property type="entry name" value="Kelch-typ_b-propeller"/>
</dbReference>
<proteinExistence type="predicted"/>
<dbReference type="PANTHER" id="PTHR46093:SF3">
    <property type="entry name" value="ACYL-COA-BINDING DOMAIN-CONTAINING PROTEIN 4"/>
    <property type="match status" value="1"/>
</dbReference>
<reference evidence="6" key="1">
    <citation type="journal article" date="2018" name="Nat. Microbiol.">
        <title>Leveraging single-cell genomics to expand the fungal tree of life.</title>
        <authorList>
            <person name="Ahrendt S.R."/>
            <person name="Quandt C.A."/>
            <person name="Ciobanu D."/>
            <person name="Clum A."/>
            <person name="Salamov A."/>
            <person name="Andreopoulos B."/>
            <person name="Cheng J.F."/>
            <person name="Woyke T."/>
            <person name="Pelin A."/>
            <person name="Henrissat B."/>
            <person name="Reynolds N.K."/>
            <person name="Benny G.L."/>
            <person name="Smith M.E."/>
            <person name="James T.Y."/>
            <person name="Grigoriev I.V."/>
        </authorList>
    </citation>
    <scope>NUCLEOTIDE SEQUENCE [LARGE SCALE GENOMIC DNA]</scope>
    <source>
        <strain evidence="6">RSA 1356</strain>
    </source>
</reference>
<organism evidence="5 6">
    <name type="scientific">Thamnocephalis sphaerospora</name>
    <dbReference type="NCBI Taxonomy" id="78915"/>
    <lineage>
        <taxon>Eukaryota</taxon>
        <taxon>Fungi</taxon>
        <taxon>Fungi incertae sedis</taxon>
        <taxon>Zoopagomycota</taxon>
        <taxon>Zoopagomycotina</taxon>
        <taxon>Zoopagomycetes</taxon>
        <taxon>Zoopagales</taxon>
        <taxon>Sigmoideomycetaceae</taxon>
        <taxon>Thamnocephalis</taxon>
    </lineage>
</organism>
<dbReference type="Proteomes" id="UP000271241">
    <property type="component" value="Unassembled WGS sequence"/>
</dbReference>
<keyword evidence="1" id="KW-0880">Kelch repeat</keyword>
<feature type="transmembrane region" description="Helical" evidence="3">
    <location>
        <begin position="369"/>
        <end position="396"/>
    </location>
</feature>
<evidence type="ECO:0000256" key="4">
    <source>
        <dbReference type="SAM" id="SignalP"/>
    </source>
</evidence>
<protein>
    <recommendedName>
        <fullName evidence="7">Galactose oxidase</fullName>
    </recommendedName>
</protein>
<feature type="signal peptide" evidence="4">
    <location>
        <begin position="1"/>
        <end position="19"/>
    </location>
</feature>